<dbReference type="AlphaFoldDB" id="A0AAP2W760"/>
<name>A0AAP2W760_9EURY</name>
<dbReference type="SMART" id="SM00729">
    <property type="entry name" value="Elp3"/>
    <property type="match status" value="1"/>
</dbReference>
<dbReference type="Pfam" id="PF04055">
    <property type="entry name" value="Radical_SAM"/>
    <property type="match status" value="1"/>
</dbReference>
<dbReference type="GO" id="GO:0003824">
    <property type="term" value="F:catalytic activity"/>
    <property type="evidence" value="ECO:0007669"/>
    <property type="project" value="InterPro"/>
</dbReference>
<keyword evidence="3" id="KW-0949">S-adenosyl-L-methionine</keyword>
<keyword evidence="5" id="KW-0408">Iron</keyword>
<evidence type="ECO:0000256" key="3">
    <source>
        <dbReference type="ARBA" id="ARBA00022691"/>
    </source>
</evidence>
<dbReference type="EMBL" id="PGCK01000005">
    <property type="protein sequence ID" value="MCD1294899.1"/>
    <property type="molecule type" value="Genomic_DNA"/>
</dbReference>
<evidence type="ECO:0000256" key="1">
    <source>
        <dbReference type="ARBA" id="ARBA00001966"/>
    </source>
</evidence>
<dbReference type="NCBIfam" id="TIGR04251">
    <property type="entry name" value="SCM_rSAM_ScmF"/>
    <property type="match status" value="1"/>
</dbReference>
<dbReference type="InterPro" id="IPR058240">
    <property type="entry name" value="rSAM_sf"/>
</dbReference>
<evidence type="ECO:0000256" key="5">
    <source>
        <dbReference type="ARBA" id="ARBA00023004"/>
    </source>
</evidence>
<accession>A0AAP2W760</accession>
<keyword evidence="4" id="KW-0479">Metal-binding</keyword>
<dbReference type="SFLD" id="SFLDS00029">
    <property type="entry name" value="Radical_SAM"/>
    <property type="match status" value="1"/>
</dbReference>
<dbReference type="Gene3D" id="3.20.20.70">
    <property type="entry name" value="Aldolase class I"/>
    <property type="match status" value="1"/>
</dbReference>
<proteinExistence type="predicted"/>
<dbReference type="PIRSF" id="PIRSF037420">
    <property type="entry name" value="PQQ_syn_pqqE"/>
    <property type="match status" value="1"/>
</dbReference>
<dbReference type="InterPro" id="IPR023885">
    <property type="entry name" value="4Fe4S-binding_SPASM_dom"/>
</dbReference>
<evidence type="ECO:0000256" key="4">
    <source>
        <dbReference type="ARBA" id="ARBA00022723"/>
    </source>
</evidence>
<evidence type="ECO:0000313" key="9">
    <source>
        <dbReference type="Proteomes" id="UP001320159"/>
    </source>
</evidence>
<gene>
    <name evidence="8" type="primary">scmF</name>
    <name evidence="8" type="ORF">CUJ83_07800</name>
</gene>
<dbReference type="PANTHER" id="PTHR11228">
    <property type="entry name" value="RADICAL SAM DOMAIN PROTEIN"/>
    <property type="match status" value="1"/>
</dbReference>
<evidence type="ECO:0000313" key="8">
    <source>
        <dbReference type="EMBL" id="MCD1294899.1"/>
    </source>
</evidence>
<dbReference type="SFLD" id="SFLDG01067">
    <property type="entry name" value="SPASM/twitch_domain_containing"/>
    <property type="match status" value="1"/>
</dbReference>
<dbReference type="InterPro" id="IPR026346">
    <property type="entry name" value="SCM_rSAM_ScmF"/>
</dbReference>
<dbReference type="SFLD" id="SFLDG01386">
    <property type="entry name" value="main_SPASM_domain-containing"/>
    <property type="match status" value="1"/>
</dbReference>
<dbReference type="Pfam" id="PF13186">
    <property type="entry name" value="SPASM"/>
    <property type="match status" value="1"/>
</dbReference>
<dbReference type="Proteomes" id="UP001320159">
    <property type="component" value="Unassembled WGS sequence"/>
</dbReference>
<comment type="caution">
    <text evidence="8">The sequence shown here is derived from an EMBL/GenBank/DDBJ whole genome shotgun (WGS) entry which is preliminary data.</text>
</comment>
<dbReference type="SUPFAM" id="SSF102114">
    <property type="entry name" value="Radical SAM enzymes"/>
    <property type="match status" value="1"/>
</dbReference>
<reference evidence="8 9" key="1">
    <citation type="submission" date="2017-11" db="EMBL/GenBank/DDBJ databases">
        <title>Isolation and Characterization of Family Methanocellaceae Species from Potential Methane Hydrate Area Offshore Southwestern Taiwan.</title>
        <authorList>
            <person name="Zhang W.-L."/>
            <person name="Chen W.-C."/>
            <person name="Lai M.-C."/>
            <person name="Chen S.-C."/>
        </authorList>
    </citation>
    <scope>NUCLEOTIDE SEQUENCE [LARGE SCALE GENOMIC DNA]</scope>
    <source>
        <strain evidence="8 9">CWC-04</strain>
    </source>
</reference>
<evidence type="ECO:0000259" key="7">
    <source>
        <dbReference type="PROSITE" id="PS51918"/>
    </source>
</evidence>
<dbReference type="PANTHER" id="PTHR11228:SF7">
    <property type="entry name" value="PQQA PEPTIDE CYCLASE"/>
    <property type="match status" value="1"/>
</dbReference>
<dbReference type="InterPro" id="IPR050377">
    <property type="entry name" value="Radical_SAM_PqqE_MftC-like"/>
</dbReference>
<keyword evidence="9" id="KW-1185">Reference proteome</keyword>
<dbReference type="CDD" id="cd01335">
    <property type="entry name" value="Radical_SAM"/>
    <property type="match status" value="1"/>
</dbReference>
<evidence type="ECO:0000256" key="2">
    <source>
        <dbReference type="ARBA" id="ARBA00022485"/>
    </source>
</evidence>
<sequence length="371" mass="41097">MHKNIPQGSSERTYPLTQIYFYLTDGCNLRCRHCWISPKYSKEGKFNYIPVSLFRSIIEEAKPLGLQRVKLTGGEPLLHPDIQEIINIIRDNGLILCIETNGVLCTLEMVRLIASCKPGCISVSLDGANKETHEWVRGVEGCFDAALEGIRNLVNAGIKPEIIMTIMRRNSGQIEDMIRLAESLGASSLKFNVVQPTARGEKMHDAGETSGIEELVSLGKWVEGELAEKTFLKLHYTQPPAFRPMGKMFGSTGCGCTVCGILNIVGVLADGTYALCGIGAHVPELTFGKAGKDRLEDVWSNEPILRELREGLPARLEGVCGECLMKSICLGSCIAQNYYSSKSIWAPFWYCKEAKNRDIFPASRIYVKPDK</sequence>
<feature type="domain" description="Radical SAM core" evidence="7">
    <location>
        <begin position="13"/>
        <end position="225"/>
    </location>
</feature>
<dbReference type="InterPro" id="IPR006638">
    <property type="entry name" value="Elp3/MiaA/NifB-like_rSAM"/>
</dbReference>
<evidence type="ECO:0000256" key="6">
    <source>
        <dbReference type="ARBA" id="ARBA00023014"/>
    </source>
</evidence>
<dbReference type="RefSeq" id="WP_230741735.1">
    <property type="nucleotide sequence ID" value="NZ_PGCK01000005.1"/>
</dbReference>
<dbReference type="InterPro" id="IPR007197">
    <property type="entry name" value="rSAM"/>
</dbReference>
<dbReference type="PROSITE" id="PS51918">
    <property type="entry name" value="RADICAL_SAM"/>
    <property type="match status" value="1"/>
</dbReference>
<dbReference type="GO" id="GO:0051539">
    <property type="term" value="F:4 iron, 4 sulfur cluster binding"/>
    <property type="evidence" value="ECO:0007669"/>
    <property type="project" value="UniProtKB-KW"/>
</dbReference>
<keyword evidence="6" id="KW-0411">Iron-sulfur</keyword>
<dbReference type="InterPro" id="IPR017200">
    <property type="entry name" value="PqqE-like"/>
</dbReference>
<protein>
    <submittedName>
        <fullName evidence="8">SynChlorMet cassette radical SAM/SPASM protein ScmF</fullName>
    </submittedName>
</protein>
<organism evidence="8 9">
    <name type="scientific">Methanooceanicella nereidis</name>
    <dbReference type="NCBI Taxonomy" id="2052831"/>
    <lineage>
        <taxon>Archaea</taxon>
        <taxon>Methanobacteriati</taxon>
        <taxon>Methanobacteriota</taxon>
        <taxon>Stenosarchaea group</taxon>
        <taxon>Methanomicrobia</taxon>
        <taxon>Methanocellales</taxon>
        <taxon>Methanocellaceae</taxon>
        <taxon>Methanooceanicella</taxon>
    </lineage>
</organism>
<dbReference type="InterPro" id="IPR013785">
    <property type="entry name" value="Aldolase_TIM"/>
</dbReference>
<dbReference type="NCBIfam" id="TIGR04085">
    <property type="entry name" value="rSAM_more_4Fe4S"/>
    <property type="match status" value="1"/>
</dbReference>
<comment type="cofactor">
    <cofactor evidence="1">
        <name>[4Fe-4S] cluster</name>
        <dbReference type="ChEBI" id="CHEBI:49883"/>
    </cofactor>
</comment>
<keyword evidence="2" id="KW-0004">4Fe-4S</keyword>
<dbReference type="GO" id="GO:0046872">
    <property type="term" value="F:metal ion binding"/>
    <property type="evidence" value="ECO:0007669"/>
    <property type="project" value="UniProtKB-KW"/>
</dbReference>